<comment type="caution">
    <text evidence="8">The sequence shown here is derived from an EMBL/GenBank/DDBJ whole genome shotgun (WGS) entry which is preliminary data.</text>
</comment>
<dbReference type="EMBL" id="SODU01000001">
    <property type="protein sequence ID" value="TDW94121.1"/>
    <property type="molecule type" value="Genomic_DNA"/>
</dbReference>
<evidence type="ECO:0000313" key="8">
    <source>
        <dbReference type="EMBL" id="TDW94121.1"/>
    </source>
</evidence>
<dbReference type="Gene3D" id="3.40.50.12780">
    <property type="entry name" value="N-terminal domain of ligase-like"/>
    <property type="match status" value="1"/>
</dbReference>
<evidence type="ECO:0000256" key="2">
    <source>
        <dbReference type="ARBA" id="ARBA00022598"/>
    </source>
</evidence>
<reference evidence="8 9" key="1">
    <citation type="submission" date="2019-03" db="EMBL/GenBank/DDBJ databases">
        <title>Genomic Encyclopedia of Type Strains, Phase III (KMG-III): the genomes of soil and plant-associated and newly described type strains.</title>
        <authorList>
            <person name="Whitman W."/>
        </authorList>
    </citation>
    <scope>NUCLEOTIDE SEQUENCE [LARGE SCALE GENOMIC DNA]</scope>
    <source>
        <strain evidence="8 9">VKMAc-2574</strain>
    </source>
</reference>
<evidence type="ECO:0000256" key="6">
    <source>
        <dbReference type="SAM" id="MobiDB-lite"/>
    </source>
</evidence>
<evidence type="ECO:0000313" key="9">
    <source>
        <dbReference type="Proteomes" id="UP000295060"/>
    </source>
</evidence>
<dbReference type="PROSITE" id="PS00455">
    <property type="entry name" value="AMP_BINDING"/>
    <property type="match status" value="1"/>
</dbReference>
<dbReference type="InterPro" id="IPR000873">
    <property type="entry name" value="AMP-dep_synth/lig_dom"/>
</dbReference>
<dbReference type="SUPFAM" id="SSF56801">
    <property type="entry name" value="Acetyl-CoA synthetase-like"/>
    <property type="match status" value="1"/>
</dbReference>
<dbReference type="InterPro" id="IPR042099">
    <property type="entry name" value="ANL_N_sf"/>
</dbReference>
<dbReference type="RefSeq" id="WP_133998861.1">
    <property type="nucleotide sequence ID" value="NZ_SODU01000001.1"/>
</dbReference>
<dbReference type="PANTHER" id="PTHR43272">
    <property type="entry name" value="LONG-CHAIN-FATTY-ACID--COA LIGASE"/>
    <property type="match status" value="1"/>
</dbReference>
<feature type="domain" description="AMP-dependent synthetase/ligase" evidence="7">
    <location>
        <begin position="23"/>
        <end position="423"/>
    </location>
</feature>
<keyword evidence="4" id="KW-0443">Lipid metabolism</keyword>
<dbReference type="InterPro" id="IPR020845">
    <property type="entry name" value="AMP-binding_CS"/>
</dbReference>
<sequence length="595" mass="63520">MREYTVPAVTEPPTGSLSDPVWANASSHPDTAVFSRRTGSTWTDVTAAEFAQQVTGVAKGLIAAGVKHGERVALLSATRYEWTLIDYAIWSIGAVTVPIYETSSTSQIQWILTDSEAVVAVVENATHGAVVESSRAEAPALQEVWQIEAGAVDQLTALGQDVTDAEFDKRRSAVAPSDLATLIYTSGTTGRPKGCKISHSNFLDELGPAVKILDDLFDTTGASTLLFLPLAHVFARIIQVGCVMKRVKVGHTADVKNLVEDLGAFRPTFILSVPRVFEKVFNSASQKAHADGKGKIFDAAAETAIAYSQAQDKGGASFGLKAKHLLFDRLVFGKLRAVLGGRVQYAVSGGAPLGDRLGHFFRGIGVPVLEGYGLTETTAAVSVNLPDDLRIGTVGRPLPGVTVGVADDGELLFKGGQVMQGYWKNDEATANAIDADGWFHTGDLGEFDVDGFIKITGRKKEILVTAGGKNVAPTMLEDQIRLHPLVSQCMVVGDGKPFIAALITIDPENIVPWATERGKPTDPAALTQDADLIAEVQKAVDDANASVSHAEAIKKFSILPIDWTQESGELSLKLSLRRHIVMDKHGADVEALYAK</sequence>
<evidence type="ECO:0000256" key="1">
    <source>
        <dbReference type="ARBA" id="ARBA00006432"/>
    </source>
</evidence>
<dbReference type="PANTHER" id="PTHR43272:SF32">
    <property type="entry name" value="AMP-DEPENDENT SYNTHETASE_LIGASE DOMAIN-CONTAINING PROTEIN"/>
    <property type="match status" value="1"/>
</dbReference>
<accession>A0ABY2FMM4</accession>
<dbReference type="CDD" id="cd05907">
    <property type="entry name" value="VL_LC_FACS_like"/>
    <property type="match status" value="1"/>
</dbReference>
<feature type="region of interest" description="Disordered" evidence="6">
    <location>
        <begin position="1"/>
        <end position="21"/>
    </location>
</feature>
<gene>
    <name evidence="8" type="ORF">EV137_1421</name>
</gene>
<keyword evidence="9" id="KW-1185">Reference proteome</keyword>
<comment type="similarity">
    <text evidence="1">Belongs to the ATP-dependent AMP-binding enzyme family.</text>
</comment>
<keyword evidence="3" id="KW-0276">Fatty acid metabolism</keyword>
<name>A0ABY2FMM4_9ACTN</name>
<keyword evidence="2" id="KW-0436">Ligase</keyword>
<dbReference type="Pfam" id="PF23562">
    <property type="entry name" value="AMP-binding_C_3"/>
    <property type="match status" value="1"/>
</dbReference>
<evidence type="ECO:0000256" key="5">
    <source>
        <dbReference type="ARBA" id="ARBA00032875"/>
    </source>
</evidence>
<dbReference type="Pfam" id="PF00501">
    <property type="entry name" value="AMP-binding"/>
    <property type="match status" value="1"/>
</dbReference>
<protein>
    <recommendedName>
        <fullName evidence="5">Acyl-CoA synthetase</fullName>
    </recommendedName>
</protein>
<evidence type="ECO:0000256" key="3">
    <source>
        <dbReference type="ARBA" id="ARBA00022832"/>
    </source>
</evidence>
<evidence type="ECO:0000259" key="7">
    <source>
        <dbReference type="Pfam" id="PF00501"/>
    </source>
</evidence>
<organism evidence="8 9">
    <name type="scientific">Kribbella pratensis</name>
    <dbReference type="NCBI Taxonomy" id="2512112"/>
    <lineage>
        <taxon>Bacteria</taxon>
        <taxon>Bacillati</taxon>
        <taxon>Actinomycetota</taxon>
        <taxon>Actinomycetes</taxon>
        <taxon>Propionibacteriales</taxon>
        <taxon>Kribbellaceae</taxon>
        <taxon>Kribbella</taxon>
    </lineage>
</organism>
<evidence type="ECO:0000256" key="4">
    <source>
        <dbReference type="ARBA" id="ARBA00023098"/>
    </source>
</evidence>
<proteinExistence type="inferred from homology"/>
<dbReference type="Proteomes" id="UP000295060">
    <property type="component" value="Unassembled WGS sequence"/>
</dbReference>